<sequence>MKKSIAEKEIEESSWQESFDEGIEICDNVISKNKWRANIFLFGALLLLLTVGASILEVLSYSKSSSKPNAADAIEIMKSANADSVKSYFNLFTDKSPETIIISLVLLLISLVGIMLALYRFHIGEANKYEHFKIGLIRTRIALVFASDENLPIASLVDNVFNYSDRNMSGKSKFQSPIPGSFASDSLSVVVNKIDVLIDVLRNSKLAK</sequence>
<dbReference type="OrthoDB" id="346261at2"/>
<dbReference type="RefSeq" id="WP_135587891.1">
    <property type="nucleotide sequence ID" value="NZ_RQEP01000012.1"/>
</dbReference>
<keyword evidence="1" id="KW-1133">Transmembrane helix</keyword>
<organism evidence="2 3">
    <name type="scientific">Leptospira semungkisensis</name>
    <dbReference type="NCBI Taxonomy" id="2484985"/>
    <lineage>
        <taxon>Bacteria</taxon>
        <taxon>Pseudomonadati</taxon>
        <taxon>Spirochaetota</taxon>
        <taxon>Spirochaetia</taxon>
        <taxon>Leptospirales</taxon>
        <taxon>Leptospiraceae</taxon>
        <taxon>Leptospira</taxon>
    </lineage>
</organism>
<evidence type="ECO:0000313" key="3">
    <source>
        <dbReference type="Proteomes" id="UP000297453"/>
    </source>
</evidence>
<keyword evidence="1" id="KW-0472">Membrane</keyword>
<feature type="transmembrane region" description="Helical" evidence="1">
    <location>
        <begin position="39"/>
        <end position="59"/>
    </location>
</feature>
<dbReference type="Proteomes" id="UP000297453">
    <property type="component" value="Unassembled WGS sequence"/>
</dbReference>
<gene>
    <name evidence="2" type="ORF">EHO59_10955</name>
</gene>
<evidence type="ECO:0000313" key="2">
    <source>
        <dbReference type="EMBL" id="TGK04027.1"/>
    </source>
</evidence>
<keyword evidence="3" id="KW-1185">Reference proteome</keyword>
<feature type="transmembrane region" description="Helical" evidence="1">
    <location>
        <begin position="100"/>
        <end position="119"/>
    </location>
</feature>
<accession>A0A4R9G0J9</accession>
<name>A0A4R9G0J9_9LEPT</name>
<keyword evidence="1" id="KW-0812">Transmembrane</keyword>
<comment type="caution">
    <text evidence="2">The sequence shown here is derived from an EMBL/GenBank/DDBJ whole genome shotgun (WGS) entry which is preliminary data.</text>
</comment>
<reference evidence="2" key="1">
    <citation type="journal article" date="2019" name="PLoS Negl. Trop. Dis.">
        <title>Revisiting the worldwide diversity of Leptospira species in the environment.</title>
        <authorList>
            <person name="Vincent A.T."/>
            <person name="Schiettekatte O."/>
            <person name="Bourhy P."/>
            <person name="Veyrier F.J."/>
            <person name="Picardeau M."/>
        </authorList>
    </citation>
    <scope>NUCLEOTIDE SEQUENCE [LARGE SCALE GENOMIC DNA]</scope>
    <source>
        <strain evidence="2">SSS9</strain>
    </source>
</reference>
<proteinExistence type="predicted"/>
<evidence type="ECO:0000256" key="1">
    <source>
        <dbReference type="SAM" id="Phobius"/>
    </source>
</evidence>
<protein>
    <submittedName>
        <fullName evidence="2">Uncharacterized protein</fullName>
    </submittedName>
</protein>
<dbReference type="EMBL" id="RQEP01000012">
    <property type="protein sequence ID" value="TGK04027.1"/>
    <property type="molecule type" value="Genomic_DNA"/>
</dbReference>
<dbReference type="AlphaFoldDB" id="A0A4R9G0J9"/>